<dbReference type="SUPFAM" id="SSF52047">
    <property type="entry name" value="RNI-like"/>
    <property type="match status" value="2"/>
</dbReference>
<reference evidence="3 4" key="1">
    <citation type="submission" date="2021-05" db="EMBL/GenBank/DDBJ databases">
        <title>Genome Assembly of Synthetic Allotetraploid Brassica napus Reveals Homoeologous Exchanges between Subgenomes.</title>
        <authorList>
            <person name="Davis J.T."/>
        </authorList>
    </citation>
    <scope>NUCLEOTIDE SEQUENCE [LARGE SCALE GENOMIC DNA]</scope>
    <source>
        <strain evidence="4">cv. Da-Ae</strain>
        <tissue evidence="3">Seedling</tissue>
    </source>
</reference>
<accession>A0ABQ8DNC3</accession>
<dbReference type="EMBL" id="JAGKQM010000004">
    <property type="protein sequence ID" value="KAH0930562.1"/>
    <property type="molecule type" value="Genomic_DNA"/>
</dbReference>
<dbReference type="PANTHER" id="PTHR16134">
    <property type="entry name" value="F-BOX/TPR REPEAT PROTEIN POF3"/>
    <property type="match status" value="1"/>
</dbReference>
<evidence type="ECO:0000313" key="3">
    <source>
        <dbReference type="EMBL" id="KAH0930562.1"/>
    </source>
</evidence>
<dbReference type="Gene3D" id="3.80.10.10">
    <property type="entry name" value="Ribonuclease Inhibitor"/>
    <property type="match status" value="2"/>
</dbReference>
<evidence type="ECO:0000259" key="1">
    <source>
        <dbReference type="Pfam" id="PF18511"/>
    </source>
</evidence>
<dbReference type="InterPro" id="IPR041567">
    <property type="entry name" value="COI1_F-box"/>
</dbReference>
<keyword evidence="4" id="KW-1185">Reference proteome</keyword>
<comment type="caution">
    <text evidence="3">The sequence shown here is derived from an EMBL/GenBank/DDBJ whole genome shotgun (WGS) entry which is preliminary data.</text>
</comment>
<evidence type="ECO:0000259" key="2">
    <source>
        <dbReference type="Pfam" id="PF18791"/>
    </source>
</evidence>
<feature type="domain" description="Transport inhibitor response 1" evidence="2">
    <location>
        <begin position="665"/>
        <end position="711"/>
    </location>
</feature>
<sequence>MEDPDTKKLRSTPRNVDDVISIVMPYVTDPKDRESASLVNRTWLRADSETRYHVTMALCYASAPDRLSRRFPNLRSLKLKGKPRAAMFNLIPENWGGFVTPWVNEIALSLRRIRSVHFRRMIVNDLDLDVLARARGDELEVLKLDKCLGFSTDGLFTVVKHCRKIKTLVMEESSFLEKDGKWLHELALHNTSLEVLNLYMTELTKLNPRDLETIATNCHRSLVSVKVGDVEMLELVGFFKSAVNLEEFCGGAFTPETPDKYTKLTLPPKLSRLGLTYLGANEMPMIFPFAAQIRKLDLLYAFLGTDDHCELIQKCPNLEVLETRNVIGDKGLEILAQCCKQLKRLRIERGADEEGMMDEIWGADEQGNEDLGGFVTQRGLTALAQGCQKLEYMAVYVTDISNECLRTIGAYLKNLSDFRLVLLDQEERIRDLPLDNGVRSLLMGCEKLRRFAFYLRRGGLTDVGLRYIGQYSPNVRWMLLGYVGETDEGLVEFSREGCCPKLQKLEMRGCCFSERAIAAAVMKLPSLRYLWVQGYRESVTGQDLRVMSRPNWNIELIPARRVPEVNLGDVREMEHPAHILAYYSLAGQRTDCPPTDPDTKKLRSTPRNVDDVISIVMPYVTDPKDRESASLVNRTWLRADSETRYHVTMALCYASAPDRLSRRFPNLRSLKLKGKPRAAMFNLIPENWGGFVTPWVNEIALSLRRIRSVHFRRMIVSDLDLDVLARARGDELEVLKLDKCLGFSTDGLFTVVKHCRKIKTLLMDDSSFLEKDGKWLHELALHNTSLEVLNLYMTEFTELSPRDLETIARNCHRSLVSVKIGDVEMLELLGFFKAAVNLEEFCGGALDEDPETPDKYKKLAFPPKLSRLGLTYLGANEMPILFPFAAQLRKLDLIYSFLETNDHCQLIEKCPNLEVLETRNVIGDKGLEVVAKCCKKLKRLRIERGADEEEMDDERRGADEDGNEDLGYLVTQRGLTALAHGCKELEYMAVYVTDITNECLRTIGAYLTNLRDFRLVLLDQEERIVADLPLDKGVRSLLRGCEKLRRFAFYLRPGGLTDVGLGYIGQYSPNVRWMLLGHVGETDEGLVEFSREGCCPKLQKLEMRGCCFSERAIAAAVMELPSLRYLWVQGYRASETGQDLRVMSRPNWNIELIQARRVPEADEMGDVSEVEHPAHILAYYSLAGQRTDCPPTVKVLREL</sequence>
<proteinExistence type="predicted"/>
<dbReference type="InterPro" id="IPR032675">
    <property type="entry name" value="LRR_dom_sf"/>
</dbReference>
<dbReference type="InterPro" id="IPR041101">
    <property type="entry name" value="Transp_inhibit"/>
</dbReference>
<feature type="domain" description="COI1 F-box" evidence="1">
    <location>
        <begin position="15"/>
        <end position="53"/>
    </location>
</feature>
<feature type="domain" description="COI1 F-box" evidence="1">
    <location>
        <begin position="608"/>
        <end position="646"/>
    </location>
</feature>
<feature type="domain" description="Transport inhibitor response 1" evidence="2">
    <location>
        <begin position="72"/>
        <end position="118"/>
    </location>
</feature>
<dbReference type="Gene3D" id="1.20.1280.50">
    <property type="match status" value="2"/>
</dbReference>
<gene>
    <name evidence="3" type="ORF">HID58_016289</name>
</gene>
<protein>
    <recommendedName>
        <fullName evidence="5">Coronatine-insensitive protein 1</fullName>
    </recommendedName>
</protein>
<evidence type="ECO:0000313" key="4">
    <source>
        <dbReference type="Proteomes" id="UP000824890"/>
    </source>
</evidence>
<dbReference type="CDD" id="cd22159">
    <property type="entry name" value="F-box_AtTIR1-like"/>
    <property type="match status" value="2"/>
</dbReference>
<organism evidence="3 4">
    <name type="scientific">Brassica napus</name>
    <name type="common">Rape</name>
    <dbReference type="NCBI Taxonomy" id="3708"/>
    <lineage>
        <taxon>Eukaryota</taxon>
        <taxon>Viridiplantae</taxon>
        <taxon>Streptophyta</taxon>
        <taxon>Embryophyta</taxon>
        <taxon>Tracheophyta</taxon>
        <taxon>Spermatophyta</taxon>
        <taxon>Magnoliopsida</taxon>
        <taxon>eudicotyledons</taxon>
        <taxon>Gunneridae</taxon>
        <taxon>Pentapetalae</taxon>
        <taxon>rosids</taxon>
        <taxon>malvids</taxon>
        <taxon>Brassicales</taxon>
        <taxon>Brassicaceae</taxon>
        <taxon>Brassiceae</taxon>
        <taxon>Brassica</taxon>
    </lineage>
</organism>
<name>A0ABQ8DNC3_BRANA</name>
<dbReference type="Proteomes" id="UP000824890">
    <property type="component" value="Unassembled WGS sequence"/>
</dbReference>
<dbReference type="PANTHER" id="PTHR16134:SF103">
    <property type="entry name" value="GENOME ASSEMBLY, CHROMOSOME: A04"/>
    <property type="match status" value="1"/>
</dbReference>
<dbReference type="Pfam" id="PF18791">
    <property type="entry name" value="Transp_inhibit"/>
    <property type="match status" value="2"/>
</dbReference>
<evidence type="ECO:0008006" key="5">
    <source>
        <dbReference type="Google" id="ProtNLM"/>
    </source>
</evidence>
<dbReference type="Pfam" id="PF18511">
    <property type="entry name" value="F-box_5"/>
    <property type="match status" value="2"/>
</dbReference>